<dbReference type="AlphaFoldDB" id="A0A101HIQ8"/>
<feature type="domain" description="DSBA-like thioredoxin" evidence="1">
    <location>
        <begin position="3"/>
        <end position="205"/>
    </location>
</feature>
<evidence type="ECO:0000259" key="1">
    <source>
        <dbReference type="Pfam" id="PF01323"/>
    </source>
</evidence>
<accession>A0A101HIQ8</accession>
<dbReference type="Pfam" id="PF01323">
    <property type="entry name" value="DSBA"/>
    <property type="match status" value="1"/>
</dbReference>
<gene>
    <name evidence="2" type="ORF">XD92_0802</name>
</gene>
<dbReference type="GO" id="GO:0016491">
    <property type="term" value="F:oxidoreductase activity"/>
    <property type="evidence" value="ECO:0007669"/>
    <property type="project" value="InterPro"/>
</dbReference>
<protein>
    <submittedName>
        <fullName evidence="2">Dithiol-disulfide isomerase</fullName>
    </submittedName>
</protein>
<name>A0A101HIQ8_9BACT</name>
<reference evidence="3" key="1">
    <citation type="journal article" date="2015" name="MBio">
        <title>Genome-Resolved Metagenomic Analysis Reveals Roles for Candidate Phyla and Other Microbial Community Members in Biogeochemical Transformations in Oil Reservoirs.</title>
        <authorList>
            <person name="Hu P."/>
            <person name="Tom L."/>
            <person name="Singh A."/>
            <person name="Thomas B.C."/>
            <person name="Baker B.J."/>
            <person name="Piceno Y.M."/>
            <person name="Andersen G.L."/>
            <person name="Banfield J.F."/>
        </authorList>
    </citation>
    <scope>NUCLEOTIDE SEQUENCE [LARGE SCALE GENOMIC DNA]</scope>
</reference>
<dbReference type="GO" id="GO:0016853">
    <property type="term" value="F:isomerase activity"/>
    <property type="evidence" value="ECO:0007669"/>
    <property type="project" value="UniProtKB-KW"/>
</dbReference>
<dbReference type="Gene3D" id="3.40.30.10">
    <property type="entry name" value="Glutaredoxin"/>
    <property type="match status" value="1"/>
</dbReference>
<organism evidence="2 3">
    <name type="scientific">Proteiniphilum acetatigenes</name>
    <dbReference type="NCBI Taxonomy" id="294710"/>
    <lineage>
        <taxon>Bacteria</taxon>
        <taxon>Pseudomonadati</taxon>
        <taxon>Bacteroidota</taxon>
        <taxon>Bacteroidia</taxon>
        <taxon>Bacteroidales</taxon>
        <taxon>Dysgonomonadaceae</taxon>
        <taxon>Proteiniphilum</taxon>
    </lineage>
</organism>
<dbReference type="SUPFAM" id="SSF52833">
    <property type="entry name" value="Thioredoxin-like"/>
    <property type="match status" value="1"/>
</dbReference>
<comment type="caution">
    <text evidence="2">The sequence shown here is derived from an EMBL/GenBank/DDBJ whole genome shotgun (WGS) entry which is preliminary data.</text>
</comment>
<keyword evidence="2" id="KW-0413">Isomerase</keyword>
<dbReference type="InterPro" id="IPR036249">
    <property type="entry name" value="Thioredoxin-like_sf"/>
</dbReference>
<evidence type="ECO:0000313" key="3">
    <source>
        <dbReference type="Proteomes" id="UP000053860"/>
    </source>
</evidence>
<dbReference type="PANTHER" id="PTHR13887:SF41">
    <property type="entry name" value="THIOREDOXIN SUPERFAMILY PROTEIN"/>
    <property type="match status" value="1"/>
</dbReference>
<proteinExistence type="predicted"/>
<sequence length="238" mass="27269">MKIEVWTDIMCPYCYIGKIHYEKALQQFAHADEVELEWKAFQLNPNLPDKGQGYPVKEYMVNIVGYPEEAIDRMFDNIRKLADHVGVPFNLPNSIAANTRDAHRLIKLAATKGLDSVVVGKLGKAYFEEGKDYSDWELLVSIGRESGLEEEEIRRMLESDDFRYEIIQDMQEAANLGFDTVPTFLMDRRQAIIGSEPVDLFVKVLNKAYDDWKNRTEKEKELEITTGKSCSADGTCEI</sequence>
<dbReference type="EMBL" id="LGGN01000134">
    <property type="protein sequence ID" value="KUK77429.1"/>
    <property type="molecule type" value="Genomic_DNA"/>
</dbReference>
<dbReference type="CDD" id="cd03024">
    <property type="entry name" value="DsbA_FrnE"/>
    <property type="match status" value="1"/>
</dbReference>
<dbReference type="Proteomes" id="UP000053860">
    <property type="component" value="Unassembled WGS sequence"/>
</dbReference>
<dbReference type="InterPro" id="IPR001853">
    <property type="entry name" value="DSBA-like_thioredoxin_dom"/>
</dbReference>
<dbReference type="PANTHER" id="PTHR13887">
    <property type="entry name" value="GLUTATHIONE S-TRANSFERASE KAPPA"/>
    <property type="match status" value="1"/>
</dbReference>
<evidence type="ECO:0000313" key="2">
    <source>
        <dbReference type="EMBL" id="KUK77429.1"/>
    </source>
</evidence>